<name>A0A5K3FSP6_MESCO</name>
<evidence type="ECO:0000313" key="2">
    <source>
        <dbReference type="WBParaSite" id="MCU_009657-RA"/>
    </source>
</evidence>
<dbReference type="AlphaFoldDB" id="A0A5K3FSP6"/>
<proteinExistence type="predicted"/>
<organism evidence="2">
    <name type="scientific">Mesocestoides corti</name>
    <name type="common">Flatworm</name>
    <dbReference type="NCBI Taxonomy" id="53468"/>
    <lineage>
        <taxon>Eukaryota</taxon>
        <taxon>Metazoa</taxon>
        <taxon>Spiralia</taxon>
        <taxon>Lophotrochozoa</taxon>
        <taxon>Platyhelminthes</taxon>
        <taxon>Cestoda</taxon>
        <taxon>Eucestoda</taxon>
        <taxon>Cyclophyllidea</taxon>
        <taxon>Mesocestoididae</taxon>
        <taxon>Mesocestoides</taxon>
    </lineage>
</organism>
<sequence>MIGCSSEQLIGSELLDASDAIRGSDNELARRLKVQRNYASDPVAPPPTQGSPCRSMSPASRILNHRRGELPCSVTSPTDSVDSRSHSVEVMEASLSVL</sequence>
<dbReference type="WBParaSite" id="MCU_009657-RA">
    <property type="protein sequence ID" value="MCU_009657-RA"/>
    <property type="gene ID" value="MCU_009657"/>
</dbReference>
<feature type="region of interest" description="Disordered" evidence="1">
    <location>
        <begin position="37"/>
        <end position="87"/>
    </location>
</feature>
<protein>
    <submittedName>
        <fullName evidence="2">PDE4_UCR domain-containing protein</fullName>
    </submittedName>
</protein>
<reference evidence="2" key="1">
    <citation type="submission" date="2019-11" db="UniProtKB">
        <authorList>
            <consortium name="WormBaseParasite"/>
        </authorList>
    </citation>
    <scope>IDENTIFICATION</scope>
</reference>
<accession>A0A5K3FSP6</accession>
<evidence type="ECO:0000256" key="1">
    <source>
        <dbReference type="SAM" id="MobiDB-lite"/>
    </source>
</evidence>